<sequence>MSFERPEVFSAHVLPGEEPAENSNNEITKAFRTFILEYRIDSQFIYRDQLRENLLIKNYFLKVEADHLIAFNEELNKKLTDDPAEMMPLFENAITDIAKRIAYLSNDEIPQDFPTCQLILYSRANETSIRNLDSEHIAKIVRVSGIIISASVLSSRATQVQLICRTCKHMTKVKVKHGFGQIQLPPNCQASHNSDPNSTEEKCPKDSYVIVHDKSTFVDQQVLKLQEAPDMVPVGEMPRHILLQADRYLTNQVVPGTRVTIVGIYAIFQSKQSPRNNTTSNVAIRNPYLRVLGFQTDIDNGANGQGITFSEEEEEEFLRMSRMPNLYDVFANSIAPSIYGNEDIKKAITCLLMGGSKKILPDGMRLRGDINVLLLGDPGTAKSQLLKFVEKIAPISVYTSGKGSSAAGLTASVQRDPQTRDFYLEGGAMVLADGGVVCIDEFDKMRDEDRVAIHEAMEQQTISIAKAGITTILNSRTSVLAAANPVFGRYDEFKSPGENIDFQTTILSRFDMIFIVKDDHNEARDISIAQHVMNVHAGGRNQDLLQEGEIPIEKMKRYIQYVKLRCAPRLTAEASERLSSHFVAIRRRLQLNESEMNERSSIPITVRQLEAIIRITESLAKLRLSPVATEEHVEEAIRLFTASTMDAVDQGLGNTTDATLNSEIKKVEEELRRRLPIGWSTAYRTLRREFVDSGKASSSALEKALYIMERHEVIKFRHQRQNVLRIGV</sequence>
<dbReference type="InterPro" id="IPR018525">
    <property type="entry name" value="MCM_CS"/>
</dbReference>
<keyword evidence="9 12" id="KW-0539">Nucleus</keyword>
<dbReference type="PROSITE" id="PS00847">
    <property type="entry name" value="MCM_1"/>
    <property type="match status" value="1"/>
</dbReference>
<dbReference type="GO" id="GO:0006270">
    <property type="term" value="P:DNA replication initiation"/>
    <property type="evidence" value="ECO:0007669"/>
    <property type="project" value="UniProtKB-UniRule"/>
</dbReference>
<evidence type="ECO:0000256" key="5">
    <source>
        <dbReference type="ARBA" id="ARBA00022801"/>
    </source>
</evidence>
<reference evidence="15 16" key="1">
    <citation type="submission" date="2018-06" db="EMBL/GenBank/DDBJ databases">
        <title>Whole genome sequencing of Candida tropicalis (genome annotated by CSBL at Korea University).</title>
        <authorList>
            <person name="Ahn J."/>
        </authorList>
    </citation>
    <scope>NUCLEOTIDE SEQUENCE [LARGE SCALE GENOMIC DNA]</scope>
    <source>
        <strain evidence="15 16">ATCC 20962</strain>
    </source>
</reference>
<gene>
    <name evidence="15" type="primary">MCM5_0</name>
    <name evidence="15" type="ORF">Cantr_02900</name>
</gene>
<dbReference type="EC" id="3.6.4.12" evidence="12"/>
<comment type="caution">
    <text evidence="15">The sequence shown here is derived from an EMBL/GenBank/DDBJ whole genome shotgun (WGS) entry which is preliminary data.</text>
</comment>
<dbReference type="GO" id="GO:0003697">
    <property type="term" value="F:single-stranded DNA binding"/>
    <property type="evidence" value="ECO:0007669"/>
    <property type="project" value="TreeGrafter"/>
</dbReference>
<dbReference type="Gene3D" id="2.40.50.140">
    <property type="entry name" value="Nucleic acid-binding proteins"/>
    <property type="match status" value="1"/>
</dbReference>
<protein>
    <recommendedName>
        <fullName evidence="12">DNA replication licensing factor MCM5</fullName>
        <ecNumber evidence="12">3.6.4.12</ecNumber>
    </recommendedName>
</protein>
<feature type="region of interest" description="Disordered" evidence="13">
    <location>
        <begin position="1"/>
        <end position="22"/>
    </location>
</feature>
<keyword evidence="3 12" id="KW-0235">DNA replication</keyword>
<evidence type="ECO:0000256" key="13">
    <source>
        <dbReference type="SAM" id="MobiDB-lite"/>
    </source>
</evidence>
<accession>A0A367YNF2</accession>
<dbReference type="CDD" id="cd17756">
    <property type="entry name" value="MCM5"/>
    <property type="match status" value="1"/>
</dbReference>
<dbReference type="Gene3D" id="3.40.50.300">
    <property type="entry name" value="P-loop containing nucleotide triphosphate hydrolases"/>
    <property type="match status" value="1"/>
</dbReference>
<dbReference type="PRINTS" id="PR01657">
    <property type="entry name" value="MCMFAMILY"/>
</dbReference>
<dbReference type="PANTHER" id="PTHR11630">
    <property type="entry name" value="DNA REPLICATION LICENSING FACTOR MCM FAMILY MEMBER"/>
    <property type="match status" value="1"/>
</dbReference>
<keyword evidence="4 11" id="KW-0547">Nucleotide-binding</keyword>
<keyword evidence="7 11" id="KW-0067">ATP-binding</keyword>
<dbReference type="GO" id="GO:0006279">
    <property type="term" value="P:premeiotic DNA replication"/>
    <property type="evidence" value="ECO:0007669"/>
    <property type="project" value="UniProtKB-ARBA"/>
</dbReference>
<dbReference type="InterPro" id="IPR033762">
    <property type="entry name" value="MCM_OB"/>
</dbReference>
<comment type="catalytic activity">
    <reaction evidence="12">
        <text>ATP + H2O = ADP + phosphate + H(+)</text>
        <dbReference type="Rhea" id="RHEA:13065"/>
        <dbReference type="ChEBI" id="CHEBI:15377"/>
        <dbReference type="ChEBI" id="CHEBI:15378"/>
        <dbReference type="ChEBI" id="CHEBI:30616"/>
        <dbReference type="ChEBI" id="CHEBI:43474"/>
        <dbReference type="ChEBI" id="CHEBI:456216"/>
        <dbReference type="EC" id="3.6.4.12"/>
    </reaction>
</comment>
<dbReference type="FunFam" id="3.30.1640.10:FF:000015">
    <property type="entry name" value="DNA helicase"/>
    <property type="match status" value="1"/>
</dbReference>
<dbReference type="FunFam" id="3.40.50.300:FF:000241">
    <property type="entry name" value="DNA helicase"/>
    <property type="match status" value="1"/>
</dbReference>
<comment type="subunit">
    <text evidence="12">Component of the MCM2-7 complex.</text>
</comment>
<dbReference type="Gene3D" id="2.20.28.10">
    <property type="match status" value="1"/>
</dbReference>
<dbReference type="InterPro" id="IPR012340">
    <property type="entry name" value="NA-bd_OB-fold"/>
</dbReference>
<dbReference type="PROSITE" id="PS50051">
    <property type="entry name" value="MCM_2"/>
    <property type="match status" value="1"/>
</dbReference>
<keyword evidence="5 12" id="KW-0378">Hydrolase</keyword>
<dbReference type="InterPro" id="IPR031327">
    <property type="entry name" value="MCM"/>
</dbReference>
<dbReference type="InterPro" id="IPR027925">
    <property type="entry name" value="MCM_N"/>
</dbReference>
<dbReference type="GO" id="GO:0005524">
    <property type="term" value="F:ATP binding"/>
    <property type="evidence" value="ECO:0007669"/>
    <property type="project" value="UniProtKB-UniRule"/>
</dbReference>
<dbReference type="STRING" id="5486.A0A367YNF2"/>
<dbReference type="Pfam" id="PF21933">
    <property type="entry name" value="MCM5_C"/>
    <property type="match status" value="1"/>
</dbReference>
<keyword evidence="16" id="KW-1185">Reference proteome</keyword>
<dbReference type="GO" id="GO:0017116">
    <property type="term" value="F:single-stranded DNA helicase activity"/>
    <property type="evidence" value="ECO:0007669"/>
    <property type="project" value="TreeGrafter"/>
</dbReference>
<dbReference type="PANTHER" id="PTHR11630:SF42">
    <property type="entry name" value="DNA REPLICATION LICENSING FACTOR MCM5"/>
    <property type="match status" value="1"/>
</dbReference>
<dbReference type="OrthoDB" id="10036721at2759"/>
<evidence type="ECO:0000256" key="8">
    <source>
        <dbReference type="ARBA" id="ARBA00023125"/>
    </source>
</evidence>
<evidence type="ECO:0000313" key="15">
    <source>
        <dbReference type="EMBL" id="RCK67300.1"/>
    </source>
</evidence>
<feature type="domain" description="MCM C-terminal AAA(+) ATPase" evidence="14">
    <location>
        <begin position="326"/>
        <end position="532"/>
    </location>
</feature>
<keyword evidence="6 12" id="KW-0347">Helicase</keyword>
<dbReference type="AlphaFoldDB" id="A0A367YNF2"/>
<dbReference type="InterPro" id="IPR008048">
    <property type="entry name" value="MCM5"/>
</dbReference>
<evidence type="ECO:0000256" key="4">
    <source>
        <dbReference type="ARBA" id="ARBA00022741"/>
    </source>
</evidence>
<proteinExistence type="inferred from homology"/>
<dbReference type="InterPro" id="IPR041562">
    <property type="entry name" value="MCM_lid"/>
</dbReference>
<dbReference type="GO" id="GO:0003688">
    <property type="term" value="F:DNA replication origin binding"/>
    <property type="evidence" value="ECO:0007669"/>
    <property type="project" value="UniProtKB-UniRule"/>
</dbReference>
<comment type="subcellular location">
    <subcellularLocation>
        <location evidence="1 12">Nucleus</location>
    </subcellularLocation>
</comment>
<comment type="similarity">
    <text evidence="2 11">Belongs to the MCM family.</text>
</comment>
<evidence type="ECO:0000256" key="1">
    <source>
        <dbReference type="ARBA" id="ARBA00004123"/>
    </source>
</evidence>
<dbReference type="SUPFAM" id="SSF50249">
    <property type="entry name" value="Nucleic acid-binding proteins"/>
    <property type="match status" value="1"/>
</dbReference>
<dbReference type="Gene3D" id="3.30.1640.10">
    <property type="entry name" value="mini-chromosome maintenance (MCM) complex, chain A, domain 1"/>
    <property type="match status" value="1"/>
</dbReference>
<evidence type="ECO:0000256" key="9">
    <source>
        <dbReference type="ARBA" id="ARBA00023242"/>
    </source>
</evidence>
<dbReference type="FunFam" id="2.20.28.10:FF:000014">
    <property type="entry name" value="DNA helicase"/>
    <property type="match status" value="1"/>
</dbReference>
<name>A0A367YNF2_9ASCO</name>
<dbReference type="GO" id="GO:0042555">
    <property type="term" value="C:MCM complex"/>
    <property type="evidence" value="ECO:0007669"/>
    <property type="project" value="UniProtKB-UniRule"/>
</dbReference>
<dbReference type="Proteomes" id="UP000253472">
    <property type="component" value="Unassembled WGS sequence"/>
</dbReference>
<dbReference type="PRINTS" id="PR01661">
    <property type="entry name" value="MCMPROTEIN5"/>
</dbReference>
<dbReference type="InterPro" id="IPR054125">
    <property type="entry name" value="MCM5_C"/>
</dbReference>
<dbReference type="SUPFAM" id="SSF52540">
    <property type="entry name" value="P-loop containing nucleoside triphosphate hydrolases"/>
    <property type="match status" value="1"/>
</dbReference>
<keyword evidence="8 11" id="KW-0238">DNA-binding</keyword>
<evidence type="ECO:0000259" key="14">
    <source>
        <dbReference type="PROSITE" id="PS50051"/>
    </source>
</evidence>
<dbReference type="Pfam" id="PF14551">
    <property type="entry name" value="MCM_N"/>
    <property type="match status" value="1"/>
</dbReference>
<dbReference type="GO" id="GO:0043596">
    <property type="term" value="C:nuclear replication fork"/>
    <property type="evidence" value="ECO:0007669"/>
    <property type="project" value="UniProtKB-ARBA"/>
</dbReference>
<evidence type="ECO:0000256" key="6">
    <source>
        <dbReference type="ARBA" id="ARBA00022806"/>
    </source>
</evidence>
<dbReference type="GO" id="GO:0071162">
    <property type="term" value="C:CMG complex"/>
    <property type="evidence" value="ECO:0007669"/>
    <property type="project" value="UniProtKB-ARBA"/>
</dbReference>
<dbReference type="SMART" id="SM00350">
    <property type="entry name" value="MCM"/>
    <property type="match status" value="1"/>
</dbReference>
<dbReference type="Pfam" id="PF00493">
    <property type="entry name" value="MCM"/>
    <property type="match status" value="1"/>
</dbReference>
<evidence type="ECO:0000313" key="16">
    <source>
        <dbReference type="Proteomes" id="UP000253472"/>
    </source>
</evidence>
<dbReference type="EMBL" id="QLNQ01000001">
    <property type="protein sequence ID" value="RCK67300.1"/>
    <property type="molecule type" value="Genomic_DNA"/>
</dbReference>
<dbReference type="InterPro" id="IPR027417">
    <property type="entry name" value="P-loop_NTPase"/>
</dbReference>
<keyword evidence="10 12" id="KW-0131">Cell cycle</keyword>
<evidence type="ECO:0000256" key="12">
    <source>
        <dbReference type="RuleBase" id="RU368063"/>
    </source>
</evidence>
<dbReference type="InterPro" id="IPR001208">
    <property type="entry name" value="MCM_dom"/>
</dbReference>
<evidence type="ECO:0000256" key="11">
    <source>
        <dbReference type="RuleBase" id="RU004070"/>
    </source>
</evidence>
<dbReference type="GO" id="GO:0016887">
    <property type="term" value="F:ATP hydrolysis activity"/>
    <property type="evidence" value="ECO:0007669"/>
    <property type="project" value="RHEA"/>
</dbReference>
<comment type="function">
    <text evidence="12">Acts as component of the MCM2-7 complex (MCM complex) which is the replicative helicase essential for 'once per cell cycle' DNA replication initiation and elongation in eukaryotic cells. The active ATPase sites in the MCM2-7 ring are formed through the interaction surfaces of two neighboring subunits such that a critical structure of a conserved arginine finger motif is provided in trans relative to the ATP-binding site of the Walker A box of the adjacent subunit. The six ATPase active sites, however, are likely to contribute differentially to the complex helicase activity.</text>
</comment>
<organism evidence="15 16">
    <name type="scientific">Candida viswanathii</name>
    <dbReference type="NCBI Taxonomy" id="5486"/>
    <lineage>
        <taxon>Eukaryota</taxon>
        <taxon>Fungi</taxon>
        <taxon>Dikarya</taxon>
        <taxon>Ascomycota</taxon>
        <taxon>Saccharomycotina</taxon>
        <taxon>Pichiomycetes</taxon>
        <taxon>Debaryomycetaceae</taxon>
        <taxon>Candida/Lodderomyces clade</taxon>
        <taxon>Candida</taxon>
    </lineage>
</organism>
<evidence type="ECO:0000256" key="7">
    <source>
        <dbReference type="ARBA" id="ARBA00022840"/>
    </source>
</evidence>
<dbReference type="GO" id="GO:0000727">
    <property type="term" value="P:double-strand break repair via break-induced replication"/>
    <property type="evidence" value="ECO:0007669"/>
    <property type="project" value="UniProtKB-ARBA"/>
</dbReference>
<dbReference type="GO" id="GO:0006267">
    <property type="term" value="P:pre-replicative complex assembly involved in nuclear cell cycle DNA replication"/>
    <property type="evidence" value="ECO:0007669"/>
    <property type="project" value="UniProtKB-ARBA"/>
</dbReference>
<evidence type="ECO:0000256" key="2">
    <source>
        <dbReference type="ARBA" id="ARBA00008010"/>
    </source>
</evidence>
<evidence type="ECO:0000256" key="10">
    <source>
        <dbReference type="ARBA" id="ARBA00023306"/>
    </source>
</evidence>
<dbReference type="Pfam" id="PF17207">
    <property type="entry name" value="MCM_OB"/>
    <property type="match status" value="1"/>
</dbReference>
<dbReference type="Pfam" id="PF17855">
    <property type="entry name" value="MCM_lid"/>
    <property type="match status" value="1"/>
</dbReference>
<evidence type="ECO:0000256" key="3">
    <source>
        <dbReference type="ARBA" id="ARBA00022705"/>
    </source>
</evidence>
<dbReference type="GO" id="GO:0043138">
    <property type="term" value="F:3'-5' DNA helicase activity"/>
    <property type="evidence" value="ECO:0007669"/>
    <property type="project" value="TreeGrafter"/>
</dbReference>
<dbReference type="GO" id="GO:0005656">
    <property type="term" value="C:nuclear pre-replicative complex"/>
    <property type="evidence" value="ECO:0007669"/>
    <property type="project" value="UniProtKB-ARBA"/>
</dbReference>